<name>A0A843V8Y4_COLES</name>
<feature type="region of interest" description="Disordered" evidence="2">
    <location>
        <begin position="340"/>
        <end position="416"/>
    </location>
</feature>
<keyword evidence="1" id="KW-0863">Zinc-finger</keyword>
<keyword evidence="1" id="KW-0479">Metal-binding</keyword>
<proteinExistence type="predicted"/>
<feature type="region of interest" description="Disordered" evidence="2">
    <location>
        <begin position="146"/>
        <end position="166"/>
    </location>
</feature>
<dbReference type="SUPFAM" id="SSF57756">
    <property type="entry name" value="Retrovirus zinc finger-like domains"/>
    <property type="match status" value="1"/>
</dbReference>
<dbReference type="InterPro" id="IPR036875">
    <property type="entry name" value="Znf_CCHC_sf"/>
</dbReference>
<feature type="compositionally biased region" description="Basic and acidic residues" evidence="2">
    <location>
        <begin position="101"/>
        <end position="112"/>
    </location>
</feature>
<feature type="domain" description="CCHC-type" evidence="3">
    <location>
        <begin position="418"/>
        <end position="434"/>
    </location>
</feature>
<dbReference type="PANTHER" id="PTHR35046:SF9">
    <property type="entry name" value="RNA-DIRECTED DNA POLYMERASE"/>
    <property type="match status" value="1"/>
</dbReference>
<evidence type="ECO:0000259" key="3">
    <source>
        <dbReference type="PROSITE" id="PS50158"/>
    </source>
</evidence>
<sequence>MLRLDQLEQRMESGFTKSGRTVQGIAGRIAALEGLPTNAVPEPVRPLAPLNPPRVDRAVARPEAEDDLEIESFDEVEDIPRPIAHPRRRLDRQYELEWEGDRRPPRFPRDQDDFGNAPRRYEYPREREERGDLRFDQRYHRYPRHRDGQEDFEEGWRPQPFHGDQDDRRVVRADAPTFDGSLDPKVYLDWEASMNRYFDWMGMSDARRARFAMMKLTGQAQTYWMNVETLLEQRGQDPIESWEEMKIKLREKYLPASFRQRLIDRWQNIFQGNRSVTEYITEFDEYLMRCGAREESAVTLSRFWKGLRPIYQHELFRQHVITIEYAYQVVRELEQFEPRTDSLPQVRPTYSHPTDQRMAPGGPPPRPRFPPPGDSTTALPVPPSSTRPPQGTPSFKREDKGKTPIMGESSRGVGSRDRCYKCQGLGHFAAQCPSKTLVVTGTISEDAPLEQHVAYEAGVDMAEQYQFEEEIVDHMNVSGAEDFNVNPPLNLYPPFLPHEFALLRRPRTPPRQHPRRPAVSPPRIRLVDPVITAFIGLSLGEPGASSSSRQPVSPTVVPGTEPRSSTGQRLPPASDEQQCLQEELERE</sequence>
<dbReference type="GO" id="GO:0008270">
    <property type="term" value="F:zinc ion binding"/>
    <property type="evidence" value="ECO:0007669"/>
    <property type="project" value="UniProtKB-KW"/>
</dbReference>
<protein>
    <recommendedName>
        <fullName evidence="3">CCHC-type domain-containing protein</fullName>
    </recommendedName>
</protein>
<evidence type="ECO:0000313" key="5">
    <source>
        <dbReference type="Proteomes" id="UP000652761"/>
    </source>
</evidence>
<evidence type="ECO:0000256" key="1">
    <source>
        <dbReference type="PROSITE-ProRule" id="PRU00047"/>
    </source>
</evidence>
<feature type="compositionally biased region" description="Pro residues" evidence="2">
    <location>
        <begin position="361"/>
        <end position="373"/>
    </location>
</feature>
<accession>A0A843V8Y4</accession>
<dbReference type="SMART" id="SM00343">
    <property type="entry name" value="ZnF_C2HC"/>
    <property type="match status" value="1"/>
</dbReference>
<feature type="region of interest" description="Disordered" evidence="2">
    <location>
        <begin position="541"/>
        <end position="587"/>
    </location>
</feature>
<dbReference type="OrthoDB" id="808219at2759"/>
<evidence type="ECO:0000313" key="4">
    <source>
        <dbReference type="EMBL" id="MQL92831.1"/>
    </source>
</evidence>
<dbReference type="InterPro" id="IPR005162">
    <property type="entry name" value="Retrotrans_gag_dom"/>
</dbReference>
<dbReference type="GO" id="GO:0003676">
    <property type="term" value="F:nucleic acid binding"/>
    <property type="evidence" value="ECO:0007669"/>
    <property type="project" value="InterPro"/>
</dbReference>
<feature type="region of interest" description="Disordered" evidence="2">
    <location>
        <begin position="101"/>
        <end position="128"/>
    </location>
</feature>
<dbReference type="EMBL" id="NMUH01001491">
    <property type="protein sequence ID" value="MQL92831.1"/>
    <property type="molecule type" value="Genomic_DNA"/>
</dbReference>
<dbReference type="PROSITE" id="PS50158">
    <property type="entry name" value="ZF_CCHC"/>
    <property type="match status" value="1"/>
</dbReference>
<reference evidence="4" key="1">
    <citation type="submission" date="2017-07" db="EMBL/GenBank/DDBJ databases">
        <title>Taro Niue Genome Assembly and Annotation.</title>
        <authorList>
            <person name="Atibalentja N."/>
            <person name="Keating K."/>
            <person name="Fields C.J."/>
        </authorList>
    </citation>
    <scope>NUCLEOTIDE SEQUENCE</scope>
    <source>
        <strain evidence="4">Niue_2</strain>
        <tissue evidence="4">Leaf</tissue>
    </source>
</reference>
<keyword evidence="5" id="KW-1185">Reference proteome</keyword>
<keyword evidence="1" id="KW-0862">Zinc</keyword>
<dbReference type="Pfam" id="PF03732">
    <property type="entry name" value="Retrotrans_gag"/>
    <property type="match status" value="1"/>
</dbReference>
<feature type="compositionally biased region" description="Basic and acidic residues" evidence="2">
    <location>
        <begin position="119"/>
        <end position="128"/>
    </location>
</feature>
<dbReference type="Pfam" id="PF00098">
    <property type="entry name" value="zf-CCHC"/>
    <property type="match status" value="1"/>
</dbReference>
<dbReference type="AlphaFoldDB" id="A0A843V8Y4"/>
<gene>
    <name evidence="4" type="ORF">Taro_025464</name>
</gene>
<dbReference type="Proteomes" id="UP000652761">
    <property type="component" value="Unassembled WGS sequence"/>
</dbReference>
<organism evidence="4 5">
    <name type="scientific">Colocasia esculenta</name>
    <name type="common">Wild taro</name>
    <name type="synonym">Arum esculentum</name>
    <dbReference type="NCBI Taxonomy" id="4460"/>
    <lineage>
        <taxon>Eukaryota</taxon>
        <taxon>Viridiplantae</taxon>
        <taxon>Streptophyta</taxon>
        <taxon>Embryophyta</taxon>
        <taxon>Tracheophyta</taxon>
        <taxon>Spermatophyta</taxon>
        <taxon>Magnoliopsida</taxon>
        <taxon>Liliopsida</taxon>
        <taxon>Araceae</taxon>
        <taxon>Aroideae</taxon>
        <taxon>Colocasieae</taxon>
        <taxon>Colocasia</taxon>
    </lineage>
</organism>
<dbReference type="Gene3D" id="4.10.60.10">
    <property type="entry name" value="Zinc finger, CCHC-type"/>
    <property type="match status" value="1"/>
</dbReference>
<dbReference type="PANTHER" id="PTHR35046">
    <property type="entry name" value="ZINC KNUCKLE (CCHC-TYPE) FAMILY PROTEIN"/>
    <property type="match status" value="1"/>
</dbReference>
<evidence type="ECO:0000256" key="2">
    <source>
        <dbReference type="SAM" id="MobiDB-lite"/>
    </source>
</evidence>
<feature type="compositionally biased region" description="Polar residues" evidence="2">
    <location>
        <begin position="544"/>
        <end position="553"/>
    </location>
</feature>
<dbReference type="InterPro" id="IPR001878">
    <property type="entry name" value="Znf_CCHC"/>
</dbReference>
<comment type="caution">
    <text evidence="4">The sequence shown here is derived from an EMBL/GenBank/DDBJ whole genome shotgun (WGS) entry which is preliminary data.</text>
</comment>